<sequence length="358" mass="41631">MNKEYKLSVIIPVYNVEEYLVETLDSVVNQTMDNYEIILVNDGSTDNSQSIIDDYAKRYENIVSIYQENSGPGKARNKGIEVSRGEYIIFVDSDDIIPEDSLLKRYNHAIDNNADIAVCATHLYDGEKDWPIKSHFLEEGPKDIRNDLELLWMMGPCNKIYKRELLQDIRFPENINYGEDQVFVLKAYLKANKIYSSQYVGYYYRMRKENGGSLTQQVFVNPSKVIDNVTVLWGLVSNDINYEIDDENIRKNLKNAYFYRLVNVNIWPPFKEAFIGDKTSDKDKVYESMLKLINIVDKEQFEKLGKIKKIVFNMIYDNKNSSANKISIIKITSLIYISYKAAELRKDINKLKRNLSKG</sequence>
<dbReference type="SUPFAM" id="SSF53448">
    <property type="entry name" value="Nucleotide-diphospho-sugar transferases"/>
    <property type="match status" value="1"/>
</dbReference>
<feature type="domain" description="Glycosyltransferase 2-like" evidence="1">
    <location>
        <begin position="8"/>
        <end position="169"/>
    </location>
</feature>
<accession>A0ABN1LUG3</accession>
<organism evidence="2 3">
    <name type="scientific">Clostridium nitritogenes</name>
    <dbReference type="NCBI Taxonomy" id="83340"/>
    <lineage>
        <taxon>Bacteria</taxon>
        <taxon>Bacillati</taxon>
        <taxon>Bacillota</taxon>
        <taxon>Clostridia</taxon>
        <taxon>Eubacteriales</taxon>
        <taxon>Clostridiaceae</taxon>
        <taxon>Clostridium</taxon>
    </lineage>
</organism>
<dbReference type="RefSeq" id="WP_054200617.1">
    <property type="nucleotide sequence ID" value="NZ_BAAACO010000007.1"/>
</dbReference>
<evidence type="ECO:0000259" key="1">
    <source>
        <dbReference type="Pfam" id="PF00535"/>
    </source>
</evidence>
<proteinExistence type="predicted"/>
<dbReference type="GeneID" id="60851650"/>
<dbReference type="InterPro" id="IPR029044">
    <property type="entry name" value="Nucleotide-diphossugar_trans"/>
</dbReference>
<dbReference type="Gene3D" id="3.90.550.10">
    <property type="entry name" value="Spore Coat Polysaccharide Biosynthesis Protein SpsA, Chain A"/>
    <property type="match status" value="1"/>
</dbReference>
<dbReference type="Pfam" id="PF00535">
    <property type="entry name" value="Glycos_transf_2"/>
    <property type="match status" value="1"/>
</dbReference>
<dbReference type="EMBL" id="BAAACO010000007">
    <property type="protein sequence ID" value="GAA0860502.1"/>
    <property type="molecule type" value="Genomic_DNA"/>
</dbReference>
<evidence type="ECO:0000313" key="2">
    <source>
        <dbReference type="EMBL" id="GAA0860502.1"/>
    </source>
</evidence>
<protein>
    <recommendedName>
        <fullName evidence="1">Glycosyltransferase 2-like domain-containing protein</fullName>
    </recommendedName>
</protein>
<dbReference type="PANTHER" id="PTHR22916">
    <property type="entry name" value="GLYCOSYLTRANSFERASE"/>
    <property type="match status" value="1"/>
</dbReference>
<dbReference type="Proteomes" id="UP001501764">
    <property type="component" value="Unassembled WGS sequence"/>
</dbReference>
<name>A0ABN1LUG3_9CLOT</name>
<comment type="caution">
    <text evidence="2">The sequence shown here is derived from an EMBL/GenBank/DDBJ whole genome shotgun (WGS) entry which is preliminary data.</text>
</comment>
<dbReference type="CDD" id="cd00761">
    <property type="entry name" value="Glyco_tranf_GTA_type"/>
    <property type="match status" value="1"/>
</dbReference>
<keyword evidence="3" id="KW-1185">Reference proteome</keyword>
<dbReference type="PANTHER" id="PTHR22916:SF3">
    <property type="entry name" value="UDP-GLCNAC:BETAGAL BETA-1,3-N-ACETYLGLUCOSAMINYLTRANSFERASE-LIKE PROTEIN 1"/>
    <property type="match status" value="1"/>
</dbReference>
<dbReference type="InterPro" id="IPR001173">
    <property type="entry name" value="Glyco_trans_2-like"/>
</dbReference>
<gene>
    <name evidence="2" type="ORF">GCM10008916_27450</name>
</gene>
<evidence type="ECO:0000313" key="3">
    <source>
        <dbReference type="Proteomes" id="UP001501764"/>
    </source>
</evidence>
<reference evidence="2 3" key="1">
    <citation type="journal article" date="2019" name="Int. J. Syst. Evol. Microbiol.">
        <title>The Global Catalogue of Microorganisms (GCM) 10K type strain sequencing project: providing services to taxonomists for standard genome sequencing and annotation.</title>
        <authorList>
            <consortium name="The Broad Institute Genomics Platform"/>
            <consortium name="The Broad Institute Genome Sequencing Center for Infectious Disease"/>
            <person name="Wu L."/>
            <person name="Ma J."/>
        </authorList>
    </citation>
    <scope>NUCLEOTIDE SEQUENCE [LARGE SCALE GENOMIC DNA]</scope>
    <source>
        <strain evidence="2 3">JCM 6485</strain>
    </source>
</reference>